<feature type="region of interest" description="Disordered" evidence="1">
    <location>
        <begin position="14"/>
        <end position="38"/>
    </location>
</feature>
<evidence type="ECO:0000256" key="1">
    <source>
        <dbReference type="SAM" id="MobiDB-lite"/>
    </source>
</evidence>
<dbReference type="Proteomes" id="UP000238823">
    <property type="component" value="Unassembled WGS sequence"/>
</dbReference>
<dbReference type="SUPFAM" id="SSF89260">
    <property type="entry name" value="Collagen-binding domain"/>
    <property type="match status" value="1"/>
</dbReference>
<sequence>MAWLLGCVSDDTTLGPDAHGTADDTATGTGDDTGAGACDPYEPNDNVADATPIDPDTTLDAALCSGRDDVDWWTFTLPEAAYVGVEVLFAKDQQDVSLELWQGANLLDSSADGADILAIHDRLGAGTYEILVERQDGSPKYTLKTYALPSQMVMGDGTATRVFCPRFDLDNDYEDASVQADMREDFGLDDSPDRWRPEAMLVRVLDNQGDVLKAWGPLNADGCTSQLTTPSPNDTQFELEYVLWSVFWRPNSPQTFVITYDCDELKPCVLPRRSFAWTTPAGAAVVDTQFIASGDEGQELREALLVYWATAFSESRVSMERDAHIYARSLGSADLGGGVYMACPTGYCPNGATCETRPVPGFDHCRPKSRGTANVGGRPTLDIAANDPAGDGAPETKFTIAHELGHVQTLWAAGYGSMPVDVNYGWCSSIIGSDSTHTADSPEWQSVALSEGFADFYATAVFNRLEPGAWFGAEDVENDTQRYQAQCQASLDSLIMKGKCAQPGDATLCTDPGGSNEIDWAGTLWDFAKVVGTPQLSDVLSLLVEAMHSGAWDPGSTTIDAYNTILQAAFQRFPANAGDFDAAAQANGTNR</sequence>
<name>A0A2S9YQL4_9BACT</name>
<dbReference type="SUPFAM" id="SSF55486">
    <property type="entry name" value="Metalloproteases ('zincins'), catalytic domain"/>
    <property type="match status" value="1"/>
</dbReference>
<feature type="compositionally biased region" description="Low complexity" evidence="1">
    <location>
        <begin position="17"/>
        <end position="37"/>
    </location>
</feature>
<protein>
    <submittedName>
        <fullName evidence="2">Uncharacterized protein</fullName>
    </submittedName>
</protein>
<evidence type="ECO:0000313" key="3">
    <source>
        <dbReference type="Proteomes" id="UP000238823"/>
    </source>
</evidence>
<dbReference type="EMBL" id="PVNL01000057">
    <property type="protein sequence ID" value="PRQ07395.1"/>
    <property type="molecule type" value="Genomic_DNA"/>
</dbReference>
<proteinExistence type="predicted"/>
<gene>
    <name evidence="2" type="ORF">ENSA7_31080</name>
</gene>
<organism evidence="2 3">
    <name type="scientific">Enhygromyxa salina</name>
    <dbReference type="NCBI Taxonomy" id="215803"/>
    <lineage>
        <taxon>Bacteria</taxon>
        <taxon>Pseudomonadati</taxon>
        <taxon>Myxococcota</taxon>
        <taxon>Polyangia</taxon>
        <taxon>Nannocystales</taxon>
        <taxon>Nannocystaceae</taxon>
        <taxon>Enhygromyxa</taxon>
    </lineage>
</organism>
<comment type="caution">
    <text evidence="2">The sequence shown here is derived from an EMBL/GenBank/DDBJ whole genome shotgun (WGS) entry which is preliminary data.</text>
</comment>
<dbReference type="AlphaFoldDB" id="A0A2S9YQL4"/>
<evidence type="ECO:0000313" key="2">
    <source>
        <dbReference type="EMBL" id="PRQ07395.1"/>
    </source>
</evidence>
<reference evidence="2 3" key="1">
    <citation type="submission" date="2018-03" db="EMBL/GenBank/DDBJ databases">
        <title>Draft Genome Sequences of the Obligatory Marine Myxobacteria Enhygromyxa salina SWB007.</title>
        <authorList>
            <person name="Poehlein A."/>
            <person name="Moghaddam J.A."/>
            <person name="Harms H."/>
            <person name="Alanjari M."/>
            <person name="Koenig G.M."/>
            <person name="Daniel R."/>
            <person name="Schaeberle T.F."/>
        </authorList>
    </citation>
    <scope>NUCLEOTIDE SEQUENCE [LARGE SCALE GENOMIC DNA]</scope>
    <source>
        <strain evidence="2 3">SWB007</strain>
    </source>
</reference>
<accession>A0A2S9YQL4</accession>
<dbReference type="RefSeq" id="WP_106090098.1">
    <property type="nucleotide sequence ID" value="NZ_PVNL01000057.1"/>
</dbReference>
<dbReference type="Gene3D" id="2.60.120.380">
    <property type="match status" value="1"/>
</dbReference>